<dbReference type="OrthoDB" id="6206567at2"/>
<dbReference type="PATRIC" id="fig|42253.5.peg.4171"/>
<name>A0A0K2GI33_NITMO</name>
<feature type="transmembrane region" description="Helical" evidence="1">
    <location>
        <begin position="96"/>
        <end position="119"/>
    </location>
</feature>
<evidence type="ECO:0000313" key="3">
    <source>
        <dbReference type="Proteomes" id="UP000069205"/>
    </source>
</evidence>
<sequence>MRNPLRFFIELIQQPLWVSLWVLFLMLVNMASLAFWQEAVAQLIFMNFLASAMLMMGLYARYGFTKVLGLGHVPWIPLLAYVVTQISAAEASFKRYLLVLSVSMAISLVLDTIDAWTYFRNRKRL</sequence>
<dbReference type="RefSeq" id="WP_053381438.1">
    <property type="nucleotide sequence ID" value="NZ_CP011801.1"/>
</dbReference>
<reference evidence="2 3" key="1">
    <citation type="journal article" date="2015" name="Proc. Natl. Acad. Sci. U.S.A.">
        <title>Expanded metabolic versatility of ubiquitous nitrite-oxidizing bacteria from the genus Nitrospira.</title>
        <authorList>
            <person name="Koch H."/>
            <person name="Lucker S."/>
            <person name="Albertsen M."/>
            <person name="Kitzinger K."/>
            <person name="Herbold C."/>
            <person name="Spieck E."/>
            <person name="Nielsen P.H."/>
            <person name="Wagner M."/>
            <person name="Daims H."/>
        </authorList>
    </citation>
    <scope>NUCLEOTIDE SEQUENCE [LARGE SCALE GENOMIC DNA]</scope>
    <source>
        <strain evidence="2 3">NSP M-1</strain>
    </source>
</reference>
<gene>
    <name evidence="2" type="ORF">NITMOv2_4226</name>
</gene>
<dbReference type="AlphaFoldDB" id="A0A0K2GI33"/>
<dbReference type="EMBL" id="CP011801">
    <property type="protein sequence ID" value="ALA60605.1"/>
    <property type="molecule type" value="Genomic_DNA"/>
</dbReference>
<keyword evidence="1" id="KW-0812">Transmembrane</keyword>
<feature type="transmembrane region" description="Helical" evidence="1">
    <location>
        <begin position="42"/>
        <end position="60"/>
    </location>
</feature>
<protein>
    <recommendedName>
        <fullName evidence="4">Integral membrane protein</fullName>
    </recommendedName>
</protein>
<evidence type="ECO:0008006" key="4">
    <source>
        <dbReference type="Google" id="ProtNLM"/>
    </source>
</evidence>
<keyword evidence="1" id="KW-0472">Membrane</keyword>
<accession>A0A0K2GI33</accession>
<organism evidence="2 3">
    <name type="scientific">Nitrospira moscoviensis</name>
    <dbReference type="NCBI Taxonomy" id="42253"/>
    <lineage>
        <taxon>Bacteria</taxon>
        <taxon>Pseudomonadati</taxon>
        <taxon>Nitrospirota</taxon>
        <taxon>Nitrospiria</taxon>
        <taxon>Nitrospirales</taxon>
        <taxon>Nitrospiraceae</taxon>
        <taxon>Nitrospira</taxon>
    </lineage>
</organism>
<proteinExistence type="predicted"/>
<dbReference type="STRING" id="42253.NITMOv2_4226"/>
<evidence type="ECO:0000313" key="2">
    <source>
        <dbReference type="EMBL" id="ALA60605.1"/>
    </source>
</evidence>
<keyword evidence="1" id="KW-1133">Transmembrane helix</keyword>
<feature type="transmembrane region" description="Helical" evidence="1">
    <location>
        <begin position="16"/>
        <end position="36"/>
    </location>
</feature>
<evidence type="ECO:0000256" key="1">
    <source>
        <dbReference type="SAM" id="Phobius"/>
    </source>
</evidence>
<dbReference type="Proteomes" id="UP000069205">
    <property type="component" value="Chromosome"/>
</dbReference>
<dbReference type="KEGG" id="nmv:NITMOv2_4226"/>
<keyword evidence="3" id="KW-1185">Reference proteome</keyword>